<feature type="binding site" evidence="7">
    <location>
        <position position="21"/>
    </location>
    <ligand>
        <name>Zn(2+)</name>
        <dbReference type="ChEBI" id="CHEBI:29105"/>
        <note>catalytic</note>
    </ligand>
</feature>
<comment type="function">
    <text evidence="7">Catalyzes the hydrolytic deamination of adenine to hypoxanthine. Plays an important role in the purine salvage pathway and in nitrogen catabolism.</text>
</comment>
<keyword evidence="3 7" id="KW-0378">Hydrolase</keyword>
<dbReference type="InterPro" id="IPR032466">
    <property type="entry name" value="Metal_Hydrolase"/>
</dbReference>
<dbReference type="InterPro" id="IPR028892">
    <property type="entry name" value="ADE"/>
</dbReference>
<dbReference type="AlphaFoldDB" id="A0A9P4KBN2"/>
<evidence type="ECO:0000256" key="3">
    <source>
        <dbReference type="ARBA" id="ARBA00022801"/>
    </source>
</evidence>
<dbReference type="InterPro" id="IPR006650">
    <property type="entry name" value="A/AMP_deam_AS"/>
</dbReference>
<feature type="binding site" evidence="7">
    <location>
        <position position="290"/>
    </location>
    <ligand>
        <name>Zn(2+)</name>
        <dbReference type="ChEBI" id="CHEBI:29105"/>
        <note>catalytic</note>
    </ligand>
</feature>
<dbReference type="GO" id="GO:0009168">
    <property type="term" value="P:purine ribonucleoside monophosphate biosynthetic process"/>
    <property type="evidence" value="ECO:0007669"/>
    <property type="project" value="InterPro"/>
</dbReference>
<dbReference type="CDD" id="cd01320">
    <property type="entry name" value="ADA"/>
    <property type="match status" value="1"/>
</dbReference>
<keyword evidence="5 7" id="KW-0546">Nucleotide metabolism</keyword>
<dbReference type="Pfam" id="PF00962">
    <property type="entry name" value="A_deaminase"/>
    <property type="match status" value="1"/>
</dbReference>
<comment type="caution">
    <text evidence="9">The sequence shown here is derived from an EMBL/GenBank/DDBJ whole genome shotgun (WGS) entry which is preliminary data.</text>
</comment>
<sequence>MCQTHLHDFLKRLPKCEHHIHLEGALTPPVLFHLAKRNSISLPSDDNAFSSPESLLERYGRFTSLDDFLHYYYIGMSVLIHASDFEALAWDYFRHASADGVHHAEVFFDPQAHTSRGVSYTTALSGFQAACHRAERELGITTELITCFLRHLPVPDCLATFEDKAVQESYVSCAVRGIGLDSSELDFPPHLFKELYAKAQKQGLRVTSHAGEEGPVEYISSALSDLQVDRIDHGIRLADDEELMRKVAAGKTLLTVCPMSNVVLKAARSIKDIPIRKFLDAGVQFSINSDDPAYFGGYILDNYCAIQEHFDLSIQEWKRIARAGIDGSWCSERRKKQILITLEEVIHDLERT</sequence>
<dbReference type="GO" id="GO:0008270">
    <property type="term" value="F:zinc ion binding"/>
    <property type="evidence" value="ECO:0007669"/>
    <property type="project" value="UniProtKB-UniRule"/>
</dbReference>
<keyword evidence="4 7" id="KW-0862">Zinc</keyword>
<dbReference type="FunFam" id="3.20.20.140:FF:000039">
    <property type="entry name" value="Adenine deaminase"/>
    <property type="match status" value="1"/>
</dbReference>
<proteinExistence type="inferred from homology"/>
<comment type="similarity">
    <text evidence="7">Belongs to the metallo-dependent hydrolases superfamily. Adenosine and AMP deaminases family. Adenine deaminase type 2 subfamily.</text>
</comment>
<organism evidence="9 10">
    <name type="scientific">Lojkania enalia</name>
    <dbReference type="NCBI Taxonomy" id="147567"/>
    <lineage>
        <taxon>Eukaryota</taxon>
        <taxon>Fungi</taxon>
        <taxon>Dikarya</taxon>
        <taxon>Ascomycota</taxon>
        <taxon>Pezizomycotina</taxon>
        <taxon>Dothideomycetes</taxon>
        <taxon>Pleosporomycetidae</taxon>
        <taxon>Pleosporales</taxon>
        <taxon>Pleosporales incertae sedis</taxon>
        <taxon>Lojkania</taxon>
    </lineage>
</organism>
<dbReference type="InterPro" id="IPR006330">
    <property type="entry name" value="Ado/ade_deaminase"/>
</dbReference>
<evidence type="ECO:0000256" key="7">
    <source>
        <dbReference type="HAMAP-Rule" id="MF_03145"/>
    </source>
</evidence>
<dbReference type="InterPro" id="IPR001365">
    <property type="entry name" value="A_deaminase_dom"/>
</dbReference>
<dbReference type="GO" id="GO:0005634">
    <property type="term" value="C:nucleus"/>
    <property type="evidence" value="ECO:0007669"/>
    <property type="project" value="UniProtKB-SubCell"/>
</dbReference>
<feature type="domain" description="Adenosine deaminase" evidence="8">
    <location>
        <begin position="14"/>
        <end position="342"/>
    </location>
</feature>
<evidence type="ECO:0000256" key="2">
    <source>
        <dbReference type="ARBA" id="ARBA00022723"/>
    </source>
</evidence>
<reference evidence="10" key="1">
    <citation type="journal article" date="2020" name="Stud. Mycol.">
        <title>101 Dothideomycetes genomes: A test case for predicting lifestyles and emergence of pathogens.</title>
        <authorList>
            <person name="Haridas S."/>
            <person name="Albert R."/>
            <person name="Binder M."/>
            <person name="Bloem J."/>
            <person name="LaButti K."/>
            <person name="Salamov A."/>
            <person name="Andreopoulos B."/>
            <person name="Baker S."/>
            <person name="Barry K."/>
            <person name="Bills G."/>
            <person name="Bluhm B."/>
            <person name="Cannon C."/>
            <person name="Castanera R."/>
            <person name="Culley D."/>
            <person name="Daum C."/>
            <person name="Ezra D."/>
            <person name="Gonzalez J."/>
            <person name="Henrissat B."/>
            <person name="Kuo A."/>
            <person name="Liang C."/>
            <person name="Lipzen A."/>
            <person name="Lutzoni F."/>
            <person name="Magnuson J."/>
            <person name="Mondo S."/>
            <person name="Nolan M."/>
            <person name="Ohm R."/>
            <person name="Pangilinan J."/>
            <person name="Park H.-J."/>
            <person name="Ramirez L."/>
            <person name="Alfaro M."/>
            <person name="Sun H."/>
            <person name="Tritt A."/>
            <person name="Yoshinaga Y."/>
            <person name="Zwiers L.-H."/>
            <person name="Turgeon B."/>
            <person name="Goodwin S."/>
            <person name="Spatafora J."/>
            <person name="Crous P."/>
            <person name="Grigoriev I."/>
        </authorList>
    </citation>
    <scope>NUCLEOTIDE SEQUENCE [LARGE SCALE GENOMIC DNA]</scope>
    <source>
        <strain evidence="10">CBS 304.66</strain>
    </source>
</reference>
<dbReference type="GO" id="GO:0006146">
    <property type="term" value="P:adenine catabolic process"/>
    <property type="evidence" value="ECO:0007669"/>
    <property type="project" value="UniProtKB-UniRule"/>
</dbReference>
<dbReference type="SUPFAM" id="SSF51556">
    <property type="entry name" value="Metallo-dependent hydrolases"/>
    <property type="match status" value="1"/>
</dbReference>
<keyword evidence="2 7" id="KW-0479">Metal-binding</keyword>
<dbReference type="EC" id="3.5.4.2" evidence="7"/>
<feature type="binding site" evidence="7">
    <location>
        <position position="19"/>
    </location>
    <ligand>
        <name>Zn(2+)</name>
        <dbReference type="ChEBI" id="CHEBI:29105"/>
        <note>catalytic</note>
    </ligand>
</feature>
<evidence type="ECO:0000256" key="4">
    <source>
        <dbReference type="ARBA" id="ARBA00022833"/>
    </source>
</evidence>
<evidence type="ECO:0000313" key="9">
    <source>
        <dbReference type="EMBL" id="KAF2265236.1"/>
    </source>
</evidence>
<dbReference type="HAMAP" id="MF_01962">
    <property type="entry name" value="Adenine_deaminase"/>
    <property type="match status" value="1"/>
</dbReference>
<dbReference type="Proteomes" id="UP000800093">
    <property type="component" value="Unassembled WGS sequence"/>
</dbReference>
<dbReference type="PANTHER" id="PTHR43114:SF6">
    <property type="entry name" value="ADENINE DEAMINASE"/>
    <property type="match status" value="1"/>
</dbReference>
<dbReference type="GO" id="GO:0005829">
    <property type="term" value="C:cytosol"/>
    <property type="evidence" value="ECO:0007669"/>
    <property type="project" value="TreeGrafter"/>
</dbReference>
<feature type="binding site" evidence="7">
    <location>
        <position position="291"/>
    </location>
    <ligand>
        <name>substrate</name>
    </ligand>
</feature>
<evidence type="ECO:0000256" key="6">
    <source>
        <dbReference type="ARBA" id="ARBA00023242"/>
    </source>
</evidence>
<dbReference type="Gene3D" id="3.20.20.140">
    <property type="entry name" value="Metal-dependent hydrolases"/>
    <property type="match status" value="1"/>
</dbReference>
<keyword evidence="1 7" id="KW-0963">Cytoplasm</keyword>
<evidence type="ECO:0000256" key="5">
    <source>
        <dbReference type="ARBA" id="ARBA00023080"/>
    </source>
</evidence>
<accession>A0A9P4KBN2</accession>
<dbReference type="PROSITE" id="PS00485">
    <property type="entry name" value="A_DEAMINASE"/>
    <property type="match status" value="1"/>
</dbReference>
<evidence type="ECO:0000259" key="8">
    <source>
        <dbReference type="Pfam" id="PF00962"/>
    </source>
</evidence>
<feature type="active site" description="Proton donor" evidence="7">
    <location>
        <position position="212"/>
    </location>
</feature>
<dbReference type="NCBIfam" id="TIGR01430">
    <property type="entry name" value="aden_deam"/>
    <property type="match status" value="1"/>
</dbReference>
<feature type="binding site" evidence="7">
    <location>
        <position position="209"/>
    </location>
    <ligand>
        <name>Zn(2+)</name>
        <dbReference type="ChEBI" id="CHEBI:29105"/>
        <note>catalytic</note>
    </ligand>
</feature>
<dbReference type="OrthoDB" id="272271at2759"/>
<dbReference type="PANTHER" id="PTHR43114">
    <property type="entry name" value="ADENINE DEAMINASE"/>
    <property type="match status" value="1"/>
</dbReference>
<feature type="site" description="Important for catalytic activity" evidence="7">
    <location>
        <position position="233"/>
    </location>
</feature>
<evidence type="ECO:0000256" key="1">
    <source>
        <dbReference type="ARBA" id="ARBA00022490"/>
    </source>
</evidence>
<gene>
    <name evidence="7" type="primary">AAH1</name>
    <name evidence="9" type="ORF">CC78DRAFT_208891</name>
</gene>
<dbReference type="GO" id="GO:0009117">
    <property type="term" value="P:nucleotide metabolic process"/>
    <property type="evidence" value="ECO:0007669"/>
    <property type="project" value="UniProtKB-KW"/>
</dbReference>
<dbReference type="GO" id="GO:0043103">
    <property type="term" value="P:hypoxanthine salvage"/>
    <property type="evidence" value="ECO:0007669"/>
    <property type="project" value="UniProtKB-UniRule"/>
</dbReference>
<comment type="cofactor">
    <cofactor evidence="7">
        <name>Zn(2+)</name>
        <dbReference type="ChEBI" id="CHEBI:29105"/>
    </cofactor>
    <text evidence="7">Binds 1 zinc ion per subunit.</text>
</comment>
<dbReference type="GO" id="GO:0000034">
    <property type="term" value="F:adenine deaminase activity"/>
    <property type="evidence" value="ECO:0007669"/>
    <property type="project" value="UniProtKB-UniRule"/>
</dbReference>
<keyword evidence="6 7" id="KW-0539">Nucleus</keyword>
<name>A0A9P4KBN2_9PLEO</name>
<comment type="catalytic activity">
    <reaction evidence="7">
        <text>adenine + H2O + H(+) = hypoxanthine + NH4(+)</text>
        <dbReference type="Rhea" id="RHEA:23688"/>
        <dbReference type="ChEBI" id="CHEBI:15377"/>
        <dbReference type="ChEBI" id="CHEBI:15378"/>
        <dbReference type="ChEBI" id="CHEBI:16708"/>
        <dbReference type="ChEBI" id="CHEBI:17368"/>
        <dbReference type="ChEBI" id="CHEBI:28938"/>
        <dbReference type="EC" id="3.5.4.2"/>
    </reaction>
</comment>
<evidence type="ECO:0000313" key="10">
    <source>
        <dbReference type="Proteomes" id="UP000800093"/>
    </source>
</evidence>
<dbReference type="EMBL" id="ML986610">
    <property type="protein sequence ID" value="KAF2265236.1"/>
    <property type="molecule type" value="Genomic_DNA"/>
</dbReference>
<comment type="subcellular location">
    <subcellularLocation>
        <location evidence="7">Cytoplasm</location>
    </subcellularLocation>
    <subcellularLocation>
        <location evidence="7">Nucleus</location>
    </subcellularLocation>
</comment>
<keyword evidence="10" id="KW-1185">Reference proteome</keyword>
<protein>
    <recommendedName>
        <fullName evidence="7">Adenine deaminase</fullName>
        <shortName evidence="7">ADE</shortName>
        <ecNumber evidence="7">3.5.4.2</ecNumber>
    </recommendedName>
    <alternativeName>
        <fullName evidence="7">Adenine aminohydrolase</fullName>
        <shortName evidence="7">AAH</shortName>
    </alternativeName>
</protein>